<evidence type="ECO:0000259" key="2">
    <source>
        <dbReference type="Pfam" id="PF13304"/>
    </source>
</evidence>
<dbReference type="AlphaFoldDB" id="A0A930XYM0"/>
<dbReference type="Proteomes" id="UP000604381">
    <property type="component" value="Unassembled WGS sequence"/>
</dbReference>
<dbReference type="InterPro" id="IPR003959">
    <property type="entry name" value="ATPase_AAA_core"/>
</dbReference>
<evidence type="ECO:0000313" key="3">
    <source>
        <dbReference type="EMBL" id="MBF2736013.1"/>
    </source>
</evidence>
<sequence length="706" mass="80500">MAEPTLEGLRLALLDGNRVSIRRSDDPHPFDPFALPEHFIETIEIDKARYMGRDRKASLNFSPWFNALIGGRGTGKSSVVHFSRLALRRESEMMDLNERSEPRTTFERFNRVPRSRIDEGGLQEDTIITLTLKRDGVRHFLHWPQSRDGIAVEEQDVDGREASASQSITSERFPVRIFSQGQIAALADESQQALLSVIDEEASTSVQKAILDESRDQFLALQSQVRALDVKLQGHDALTVQIDDVKRKLQRFEEAHHAEILKGYQHRNRQRREIDRQFNTIENMAQQVEVFADTLMSEDIPDGLFDAIKAEEKDALGIVAALAEAVCAAESTVRESAKNLRSAVVAQRSELAKTAWQLAVDKAGSDYQTLVNILKKQGVTDPSEYGRLVQERQRLDGEEKRLVSLKNQRDRVVEHAQVQLEKVWEARREIYRTRQKFLDQTLARNPFVRIGLLPYGRDPLMAERSLRDVLGVSFDKYKEIIFLPMEGDEQAKGLVAELHRSLPESVSRATDEIENRLRQMHKRLMKACQNSGDFGARFNKFLLAESSKRPDMLDRIMTWFPEDTLQIQYSRLGDGKDFQPIIQASAGQRAAAMLAFLLAHGKEPLILDQPEDDLDNHLIYDLVVRQIRENKSERQIIVVTHNPNIVVNGDAEMVHALNFSGGQCRVAQSGSLQEKSMREEVCQVMEGGREAFERRYRRLGREVNDV</sequence>
<evidence type="ECO:0000313" key="4">
    <source>
        <dbReference type="Proteomes" id="UP000604381"/>
    </source>
</evidence>
<protein>
    <submittedName>
        <fullName evidence="3">AAA family ATPase</fullName>
    </submittedName>
</protein>
<dbReference type="NCBIfam" id="NF045780">
    <property type="entry name" value="TrlF_fam_ATP"/>
    <property type="match status" value="1"/>
</dbReference>
<keyword evidence="4" id="KW-1185">Reference proteome</keyword>
<proteinExistence type="predicted"/>
<organism evidence="3 4">
    <name type="scientific">Candidatus Amphirhobacter heronislandensis</name>
    <dbReference type="NCBI Taxonomy" id="1732024"/>
    <lineage>
        <taxon>Bacteria</taxon>
        <taxon>Pseudomonadati</taxon>
        <taxon>Pseudomonadota</taxon>
        <taxon>Gammaproteobacteria</taxon>
        <taxon>Candidatus Tethybacterales</taxon>
        <taxon>Candidatus Tethybacteraceae</taxon>
        <taxon>Candidatus Amphirhobacter</taxon>
    </lineage>
</organism>
<feature type="coiled-coil region" evidence="1">
    <location>
        <begin position="235"/>
        <end position="287"/>
    </location>
</feature>
<name>A0A930XYM0_9GAMM</name>
<reference evidence="3" key="1">
    <citation type="submission" date="2020-10" db="EMBL/GenBank/DDBJ databases">
        <title>An improved Amphimedon queenslandica hologenome assembly reveals how three proteobacterial symbionts can extend the metabolic phenotypic of their marine sponge host.</title>
        <authorList>
            <person name="Degnan B."/>
            <person name="Degnan S."/>
            <person name="Xiang X."/>
        </authorList>
    </citation>
    <scope>NUCLEOTIDE SEQUENCE</scope>
    <source>
        <strain evidence="3">AqS2</strain>
    </source>
</reference>
<dbReference type="GO" id="GO:0005524">
    <property type="term" value="F:ATP binding"/>
    <property type="evidence" value="ECO:0007669"/>
    <property type="project" value="InterPro"/>
</dbReference>
<evidence type="ECO:0000256" key="1">
    <source>
        <dbReference type="SAM" id="Coils"/>
    </source>
</evidence>
<comment type="caution">
    <text evidence="3">The sequence shown here is derived from an EMBL/GenBank/DDBJ whole genome shotgun (WGS) entry which is preliminary data.</text>
</comment>
<accession>A0A930XYM0</accession>
<keyword evidence="1" id="KW-0175">Coiled coil</keyword>
<dbReference type="InterPro" id="IPR027417">
    <property type="entry name" value="P-loop_NTPase"/>
</dbReference>
<dbReference type="InterPro" id="IPR054787">
    <property type="entry name" value="TrlF_ATPase"/>
</dbReference>
<gene>
    <name evidence="3" type="ORF">ISN26_08145</name>
</gene>
<dbReference type="Pfam" id="PF13304">
    <property type="entry name" value="AAA_21"/>
    <property type="match status" value="1"/>
</dbReference>
<dbReference type="GO" id="GO:0016887">
    <property type="term" value="F:ATP hydrolysis activity"/>
    <property type="evidence" value="ECO:0007669"/>
    <property type="project" value="InterPro"/>
</dbReference>
<dbReference type="Gene3D" id="3.40.50.300">
    <property type="entry name" value="P-loop containing nucleotide triphosphate hydrolases"/>
    <property type="match status" value="2"/>
</dbReference>
<dbReference type="SUPFAM" id="SSF52540">
    <property type="entry name" value="P-loop containing nucleoside triphosphate hydrolases"/>
    <property type="match status" value="1"/>
</dbReference>
<dbReference type="EMBL" id="JADHEI010000063">
    <property type="protein sequence ID" value="MBF2736013.1"/>
    <property type="molecule type" value="Genomic_DNA"/>
</dbReference>
<feature type="domain" description="ATPase AAA-type core" evidence="2">
    <location>
        <begin position="415"/>
        <end position="646"/>
    </location>
</feature>